<protein>
    <submittedName>
        <fullName evidence="2">CinA family protein</fullName>
    </submittedName>
</protein>
<dbReference type="Proteomes" id="UP001202674">
    <property type="component" value="Unassembled WGS sequence"/>
</dbReference>
<name>A0AAE3K623_9EURY</name>
<comment type="caution">
    <text evidence="2">The sequence shown here is derived from an EMBL/GenBank/DDBJ whole genome shotgun (WGS) entry which is preliminary data.</text>
</comment>
<dbReference type="EMBL" id="JAKRVY010000009">
    <property type="protein sequence ID" value="MCL9814782.1"/>
    <property type="molecule type" value="Genomic_DNA"/>
</dbReference>
<organism evidence="2 3">
    <name type="scientific">Natranaeroarchaeum aerophilus</name>
    <dbReference type="NCBI Taxonomy" id="2917711"/>
    <lineage>
        <taxon>Archaea</taxon>
        <taxon>Methanobacteriati</taxon>
        <taxon>Methanobacteriota</taxon>
        <taxon>Stenosarchaea group</taxon>
        <taxon>Halobacteria</taxon>
        <taxon>Halobacteriales</taxon>
        <taxon>Natronoarchaeaceae</taxon>
        <taxon>Natranaeroarchaeum</taxon>
    </lineage>
</organism>
<accession>A0AAE3K623</accession>
<feature type="domain" description="CinA C-terminal" evidence="1">
    <location>
        <begin position="14"/>
        <end position="171"/>
    </location>
</feature>
<dbReference type="SUPFAM" id="SSF142433">
    <property type="entry name" value="CinA-like"/>
    <property type="match status" value="1"/>
</dbReference>
<dbReference type="InterPro" id="IPR036653">
    <property type="entry name" value="CinA-like_C"/>
</dbReference>
<dbReference type="RefSeq" id="WP_250598001.1">
    <property type="nucleotide sequence ID" value="NZ_JAKRVY010000009.1"/>
</dbReference>
<dbReference type="Gene3D" id="3.90.950.20">
    <property type="entry name" value="CinA-like"/>
    <property type="match status" value="1"/>
</dbReference>
<reference evidence="2 3" key="1">
    <citation type="journal article" date="2022" name="Syst. Appl. Microbiol.">
        <title>Natronocalculus amylovorans gen. nov., sp. nov., and Natranaeroarchaeum aerophilus sp. nov., dominant culturable amylolytic natronoarchaea from hypersaline soda lakes in southwestern Siberia.</title>
        <authorList>
            <person name="Sorokin D.Y."/>
            <person name="Elcheninov A.G."/>
            <person name="Khizhniak T.V."/>
            <person name="Koenen M."/>
            <person name="Bale N.J."/>
            <person name="Damste J.S.S."/>
            <person name="Kublanov I.V."/>
        </authorList>
    </citation>
    <scope>NUCLEOTIDE SEQUENCE [LARGE SCALE GENOMIC DNA]</scope>
    <source>
        <strain evidence="2 3">AArc-St1-1</strain>
    </source>
</reference>
<keyword evidence="3" id="KW-1185">Reference proteome</keyword>
<sequence>MNEPDDSTKPPGTDLAAELGDELRDRDATIATAESCTGGLMGAALTAVPGSSDYFDRSLVTYAYDAKRQLLGVNREDLDDYGAVSEPVARQMASGVRDTADVTWGVGITGVAGPGGGTEETPVGTVYIAVAYAGPWDTNESYTTVSRYEFEGDRSTVRAATVRQALDDVLTELRNQP</sequence>
<evidence type="ECO:0000313" key="2">
    <source>
        <dbReference type="EMBL" id="MCL9814782.1"/>
    </source>
</evidence>
<gene>
    <name evidence="2" type="ORF">AArcSt11_14070</name>
</gene>
<dbReference type="InterPro" id="IPR008136">
    <property type="entry name" value="CinA_C"/>
</dbReference>
<evidence type="ECO:0000259" key="1">
    <source>
        <dbReference type="Pfam" id="PF02464"/>
    </source>
</evidence>
<proteinExistence type="predicted"/>
<evidence type="ECO:0000313" key="3">
    <source>
        <dbReference type="Proteomes" id="UP001202674"/>
    </source>
</evidence>
<dbReference type="Pfam" id="PF02464">
    <property type="entry name" value="CinA"/>
    <property type="match status" value="1"/>
</dbReference>
<dbReference type="AlphaFoldDB" id="A0AAE3K623"/>
<dbReference type="NCBIfam" id="TIGR00199">
    <property type="entry name" value="PncC_domain"/>
    <property type="match status" value="1"/>
</dbReference>